<dbReference type="Proteomes" id="UP000005104">
    <property type="component" value="Chromosome"/>
</dbReference>
<keyword evidence="2" id="KW-0474">Menaquinone biosynthesis</keyword>
<dbReference type="Pfam" id="PF02621">
    <property type="entry name" value="VitK2_biosynth"/>
    <property type="match status" value="1"/>
</dbReference>
<evidence type="ECO:0000256" key="1">
    <source>
        <dbReference type="ARBA" id="ARBA00004863"/>
    </source>
</evidence>
<dbReference type="UniPathway" id="UPA00079"/>
<dbReference type="GO" id="GO:0016829">
    <property type="term" value="F:lyase activity"/>
    <property type="evidence" value="ECO:0007669"/>
    <property type="project" value="UniProtKB-KW"/>
</dbReference>
<protein>
    <submittedName>
        <fullName evidence="4">ABC-type nitrate/sulfonate/bicarbonate transport system, periplasmic component</fullName>
    </submittedName>
</protein>
<dbReference type="OrthoDB" id="9814375at2"/>
<proteinExistence type="predicted"/>
<reference evidence="4 5" key="1">
    <citation type="submission" date="2011-11" db="EMBL/GenBank/DDBJ databases">
        <title>The Noncontiguous Finished genome of Desulfosporosinus youngiae DSM 17734.</title>
        <authorList>
            <consortium name="US DOE Joint Genome Institute (JGI-PGF)"/>
            <person name="Lucas S."/>
            <person name="Han J."/>
            <person name="Lapidus A."/>
            <person name="Cheng J.-F."/>
            <person name="Goodwin L."/>
            <person name="Pitluck S."/>
            <person name="Peters L."/>
            <person name="Ovchinnikova G."/>
            <person name="Lu M."/>
            <person name="Land M.L."/>
            <person name="Hauser L."/>
            <person name="Pester M."/>
            <person name="Spring S."/>
            <person name="Ollivier B."/>
            <person name="Rattei T."/>
            <person name="Klenk H.-P."/>
            <person name="Wagner M."/>
            <person name="Loy A."/>
            <person name="Woyke T.J."/>
        </authorList>
    </citation>
    <scope>NUCLEOTIDE SEQUENCE [LARGE SCALE GENOMIC DNA]</scope>
    <source>
        <strain evidence="4 5">DSM 17734</strain>
    </source>
</reference>
<dbReference type="PROSITE" id="PS51257">
    <property type="entry name" value="PROKAR_LIPOPROTEIN"/>
    <property type="match status" value="1"/>
</dbReference>
<dbReference type="PANTHER" id="PTHR30024:SF46">
    <property type="entry name" value="ABC TRANSPORTER, SUBSTRATE-BINDING LIPOPROTEIN"/>
    <property type="match status" value="1"/>
</dbReference>
<comment type="pathway">
    <text evidence="1">Quinol/quinone metabolism; menaquinone biosynthesis.</text>
</comment>
<evidence type="ECO:0000256" key="3">
    <source>
        <dbReference type="ARBA" id="ARBA00023239"/>
    </source>
</evidence>
<keyword evidence="3" id="KW-0456">Lyase</keyword>
<dbReference type="GO" id="GO:0009234">
    <property type="term" value="P:menaquinone biosynthetic process"/>
    <property type="evidence" value="ECO:0007669"/>
    <property type="project" value="UniProtKB-UniPathway"/>
</dbReference>
<dbReference type="STRING" id="768710.DesyoDRAFT_2726"/>
<evidence type="ECO:0000256" key="2">
    <source>
        <dbReference type="ARBA" id="ARBA00022428"/>
    </source>
</evidence>
<dbReference type="InterPro" id="IPR027024">
    <property type="entry name" value="UCP027386_ABC_sbc_TM0202"/>
</dbReference>
<dbReference type="PANTHER" id="PTHR30024">
    <property type="entry name" value="ALIPHATIC SULFONATES-BINDING PROTEIN-RELATED"/>
    <property type="match status" value="1"/>
</dbReference>
<evidence type="ECO:0000313" key="5">
    <source>
        <dbReference type="Proteomes" id="UP000005104"/>
    </source>
</evidence>
<dbReference type="EMBL" id="CM001441">
    <property type="protein sequence ID" value="EHQ89781.1"/>
    <property type="molecule type" value="Genomic_DNA"/>
</dbReference>
<dbReference type="AlphaFoldDB" id="H5Y4P5"/>
<dbReference type="Gene3D" id="3.40.190.10">
    <property type="entry name" value="Periplasmic binding protein-like II"/>
    <property type="match status" value="2"/>
</dbReference>
<accession>H5Y4P5</accession>
<keyword evidence="5" id="KW-1185">Reference proteome</keyword>
<dbReference type="SUPFAM" id="SSF53850">
    <property type="entry name" value="Periplasmic binding protein-like II"/>
    <property type="match status" value="1"/>
</dbReference>
<evidence type="ECO:0000313" key="4">
    <source>
        <dbReference type="EMBL" id="EHQ89781.1"/>
    </source>
</evidence>
<name>H5Y4P5_9FIRM</name>
<dbReference type="PIRSF" id="PIRSF027386">
    <property type="entry name" value="UCP027386_ABC_sbc_TM0202"/>
    <property type="match status" value="1"/>
</dbReference>
<organism evidence="4 5">
    <name type="scientific">Desulfosporosinus youngiae DSM 17734</name>
    <dbReference type="NCBI Taxonomy" id="768710"/>
    <lineage>
        <taxon>Bacteria</taxon>
        <taxon>Bacillati</taxon>
        <taxon>Bacillota</taxon>
        <taxon>Clostridia</taxon>
        <taxon>Eubacteriales</taxon>
        <taxon>Desulfitobacteriaceae</taxon>
        <taxon>Desulfosporosinus</taxon>
    </lineage>
</organism>
<dbReference type="InterPro" id="IPR003773">
    <property type="entry name" value="Menaquinone_biosynth"/>
</dbReference>
<gene>
    <name evidence="4" type="ORF">DesyoDRAFT_2726</name>
</gene>
<dbReference type="HOGENOM" id="CLU_062584_0_0_9"/>
<dbReference type="eggNOG" id="COG0715">
    <property type="taxonomic scope" value="Bacteria"/>
</dbReference>
<sequence length="336" mass="36858">MRKLILLAMSILLLIGILAGCGSNSQEVIAEKTEKTQIQEKSVLKVAVPDGVTALSMIKMIKEKPELGEEVEVSYEIVKSPDLMASKVISQEADIAVVPTNLAAMLYSKNVPYKLAASTVWGVLYVVGTEEVKSWEDLKGKEIYNMGRGLTPDVIFRYLLEKNGLNPEKDVVLHYLSSGQELAQSLISGKNSLSVIPEPVGSQVLLQKQDAKVLLDLQAEWEKASGINASYPQASLLISNNLSDKHSQVVDNFLKELELSIQWINQNPGQAGAYAEELQTGMKAKVVETGLVRSNIRYVGAKEARSAIEEYLKVLMDFSPETIGGKLPDESFYLAK</sequence>